<name>A0A0F9H5B6_9ZZZZ</name>
<organism evidence="1">
    <name type="scientific">marine sediment metagenome</name>
    <dbReference type="NCBI Taxonomy" id="412755"/>
    <lineage>
        <taxon>unclassified sequences</taxon>
        <taxon>metagenomes</taxon>
        <taxon>ecological metagenomes</taxon>
    </lineage>
</organism>
<evidence type="ECO:0000313" key="1">
    <source>
        <dbReference type="EMBL" id="KKM06249.1"/>
    </source>
</evidence>
<dbReference type="AlphaFoldDB" id="A0A0F9H5B6"/>
<gene>
    <name evidence="1" type="ORF">LCGC14_1745810</name>
</gene>
<comment type="caution">
    <text evidence="1">The sequence shown here is derived from an EMBL/GenBank/DDBJ whole genome shotgun (WGS) entry which is preliminary data.</text>
</comment>
<sequence>MDTFWKDLEAAAEARDADALTELMRAAAHDGGNGEPLGIRYDAARSARNNVDKYAEN</sequence>
<proteinExistence type="predicted"/>
<protein>
    <submittedName>
        <fullName evidence="1">Uncharacterized protein</fullName>
    </submittedName>
</protein>
<dbReference type="EMBL" id="LAZR01016039">
    <property type="protein sequence ID" value="KKM06249.1"/>
    <property type="molecule type" value="Genomic_DNA"/>
</dbReference>
<accession>A0A0F9H5B6</accession>
<reference evidence="1" key="1">
    <citation type="journal article" date="2015" name="Nature">
        <title>Complex archaea that bridge the gap between prokaryotes and eukaryotes.</title>
        <authorList>
            <person name="Spang A."/>
            <person name="Saw J.H."/>
            <person name="Jorgensen S.L."/>
            <person name="Zaremba-Niedzwiedzka K."/>
            <person name="Martijn J."/>
            <person name="Lind A.E."/>
            <person name="van Eijk R."/>
            <person name="Schleper C."/>
            <person name="Guy L."/>
            <person name="Ettema T.J."/>
        </authorList>
    </citation>
    <scope>NUCLEOTIDE SEQUENCE</scope>
</reference>